<comment type="caution">
    <text evidence="7">The sequence shown here is derived from an EMBL/GenBank/DDBJ whole genome shotgun (WGS) entry which is preliminary data.</text>
</comment>
<dbReference type="GO" id="GO:0007605">
    <property type="term" value="P:sensory perception of sound"/>
    <property type="evidence" value="ECO:0007669"/>
    <property type="project" value="UniProtKB-ARBA"/>
</dbReference>
<keyword evidence="4 6" id="KW-1133">Transmembrane helix</keyword>
<evidence type="ECO:0000256" key="2">
    <source>
        <dbReference type="ARBA" id="ARBA00005787"/>
    </source>
</evidence>
<dbReference type="InterPro" id="IPR026748">
    <property type="entry name" value="Clarin"/>
</dbReference>
<reference evidence="7" key="1">
    <citation type="submission" date="2022-07" db="EMBL/GenBank/DDBJ databases">
        <authorList>
            <person name="Trinca V."/>
            <person name="Uliana J.V.C."/>
            <person name="Torres T.T."/>
            <person name="Ward R.J."/>
            <person name="Monesi N."/>
        </authorList>
    </citation>
    <scope>NUCLEOTIDE SEQUENCE</scope>
    <source>
        <strain evidence="7">HSMRA1968</strain>
        <tissue evidence="7">Whole embryos</tissue>
    </source>
</reference>
<feature type="transmembrane region" description="Helical" evidence="6">
    <location>
        <begin position="252"/>
        <end position="271"/>
    </location>
</feature>
<protein>
    <submittedName>
        <fullName evidence="7">Uncharacterized protein</fullName>
    </submittedName>
</protein>
<dbReference type="Proteomes" id="UP001151699">
    <property type="component" value="Chromosome X"/>
</dbReference>
<accession>A0A9Q0MYC0</accession>
<evidence type="ECO:0000256" key="1">
    <source>
        <dbReference type="ARBA" id="ARBA00004141"/>
    </source>
</evidence>
<proteinExistence type="inferred from homology"/>
<evidence type="ECO:0000313" key="7">
    <source>
        <dbReference type="EMBL" id="KAJ6640177.1"/>
    </source>
</evidence>
<feature type="transmembrane region" description="Helical" evidence="6">
    <location>
        <begin position="198"/>
        <end position="219"/>
    </location>
</feature>
<organism evidence="7 8">
    <name type="scientific">Pseudolycoriella hygida</name>
    <dbReference type="NCBI Taxonomy" id="35572"/>
    <lineage>
        <taxon>Eukaryota</taxon>
        <taxon>Metazoa</taxon>
        <taxon>Ecdysozoa</taxon>
        <taxon>Arthropoda</taxon>
        <taxon>Hexapoda</taxon>
        <taxon>Insecta</taxon>
        <taxon>Pterygota</taxon>
        <taxon>Neoptera</taxon>
        <taxon>Endopterygota</taxon>
        <taxon>Diptera</taxon>
        <taxon>Nematocera</taxon>
        <taxon>Sciaroidea</taxon>
        <taxon>Sciaridae</taxon>
        <taxon>Pseudolycoriella</taxon>
    </lineage>
</organism>
<dbReference type="GO" id="GO:0016020">
    <property type="term" value="C:membrane"/>
    <property type="evidence" value="ECO:0007669"/>
    <property type="project" value="UniProtKB-SubCell"/>
</dbReference>
<dbReference type="OrthoDB" id="6432214at2759"/>
<dbReference type="PANTHER" id="PTHR31548">
    <property type="entry name" value="CLARIN"/>
    <property type="match status" value="1"/>
</dbReference>
<sequence>MVKKTQWILLFTTFVVSVCSLVFVILAFSLDKWIQAEAESSDSLFQNSQIHYGLFSGYLTRFVFLTSPMYHKLTITCLFEENACIYSCQTEADRREDELRRLLAGNTLVSCPTIPRSFERRAYPNFTTNGDFSKAFLAKEMHPRQNANIADEVIDPGLWLTTIIFLSTTAGFSLLSAVMALVNVAFNPIEPIFSVFGLYIWNGIASGCTLLTMILWGALFGSSLSQNIAITDTLASEFSYTSNGLAQLGLCYWLLFIPMIFHASNIGLLYWRKRIIEAEPPPQTITVDKTDFTFMIY</sequence>
<evidence type="ECO:0000313" key="8">
    <source>
        <dbReference type="Proteomes" id="UP001151699"/>
    </source>
</evidence>
<keyword evidence="3 6" id="KW-0812">Transmembrane</keyword>
<comment type="similarity">
    <text evidence="2">Belongs to the clarin family.</text>
</comment>
<evidence type="ECO:0000256" key="4">
    <source>
        <dbReference type="ARBA" id="ARBA00022989"/>
    </source>
</evidence>
<keyword evidence="8" id="KW-1185">Reference proteome</keyword>
<comment type="subcellular location">
    <subcellularLocation>
        <location evidence="1">Membrane</location>
        <topology evidence="1">Multi-pass membrane protein</topology>
    </subcellularLocation>
</comment>
<dbReference type="EMBL" id="WJQU01000003">
    <property type="protein sequence ID" value="KAJ6640177.1"/>
    <property type="molecule type" value="Genomic_DNA"/>
</dbReference>
<dbReference type="PANTHER" id="PTHR31548:SF6">
    <property type="entry name" value="AGAP002756-PA"/>
    <property type="match status" value="1"/>
</dbReference>
<name>A0A9Q0MYC0_9DIPT</name>
<feature type="transmembrane region" description="Helical" evidence="6">
    <location>
        <begin position="7"/>
        <end position="30"/>
    </location>
</feature>
<evidence type="ECO:0000256" key="5">
    <source>
        <dbReference type="ARBA" id="ARBA00023136"/>
    </source>
</evidence>
<feature type="transmembrane region" description="Helical" evidence="6">
    <location>
        <begin position="158"/>
        <end position="186"/>
    </location>
</feature>
<evidence type="ECO:0000256" key="3">
    <source>
        <dbReference type="ARBA" id="ARBA00022692"/>
    </source>
</evidence>
<dbReference type="AlphaFoldDB" id="A0A9Q0MYC0"/>
<gene>
    <name evidence="7" type="ORF">Bhyg_12926</name>
</gene>
<keyword evidence="5 6" id="KW-0472">Membrane</keyword>
<evidence type="ECO:0000256" key="6">
    <source>
        <dbReference type="SAM" id="Phobius"/>
    </source>
</evidence>